<dbReference type="Proteomes" id="UP001314263">
    <property type="component" value="Unassembled WGS sequence"/>
</dbReference>
<keyword evidence="2" id="KW-1185">Reference proteome</keyword>
<proteinExistence type="predicted"/>
<dbReference type="Pfam" id="PF11378">
    <property type="entry name" value="DUF3181"/>
    <property type="match status" value="1"/>
</dbReference>
<protein>
    <submittedName>
        <fullName evidence="1">Uncharacterized protein</fullName>
    </submittedName>
</protein>
<accession>A0AAV1ICR5</accession>
<comment type="caution">
    <text evidence="1">The sequence shown here is derived from an EMBL/GenBank/DDBJ whole genome shotgun (WGS) entry which is preliminary data.</text>
</comment>
<gene>
    <name evidence="1" type="ORF">CVIRNUC_008352</name>
</gene>
<evidence type="ECO:0000313" key="1">
    <source>
        <dbReference type="EMBL" id="CAK0785146.1"/>
    </source>
</evidence>
<name>A0AAV1ICR5_9CHLO</name>
<dbReference type="EMBL" id="CAUYUE010000011">
    <property type="protein sequence ID" value="CAK0785146.1"/>
    <property type="molecule type" value="Genomic_DNA"/>
</dbReference>
<dbReference type="InterPro" id="IPR021518">
    <property type="entry name" value="DUF3181"/>
</dbReference>
<reference evidence="1 2" key="1">
    <citation type="submission" date="2023-10" db="EMBL/GenBank/DDBJ databases">
        <authorList>
            <person name="Maclean D."/>
            <person name="Macfadyen A."/>
        </authorList>
    </citation>
    <scope>NUCLEOTIDE SEQUENCE [LARGE SCALE GENOMIC DNA]</scope>
</reference>
<organism evidence="1 2">
    <name type="scientific">Coccomyxa viridis</name>
    <dbReference type="NCBI Taxonomy" id="1274662"/>
    <lineage>
        <taxon>Eukaryota</taxon>
        <taxon>Viridiplantae</taxon>
        <taxon>Chlorophyta</taxon>
        <taxon>core chlorophytes</taxon>
        <taxon>Trebouxiophyceae</taxon>
        <taxon>Trebouxiophyceae incertae sedis</taxon>
        <taxon>Coccomyxaceae</taxon>
        <taxon>Coccomyxa</taxon>
    </lineage>
</organism>
<evidence type="ECO:0000313" key="2">
    <source>
        <dbReference type="Proteomes" id="UP001314263"/>
    </source>
</evidence>
<sequence>MDLSRFLSGGVKHEGAFDDLAQSIGKEIYIDIQGWHLYLRDLHVETDITMDQALASQLAVISPPSREATKCVLAGILLDMGEGKLGIPLFDAIPLKGIQDLTKILAAYNKC</sequence>
<dbReference type="AlphaFoldDB" id="A0AAV1ICR5"/>